<feature type="region of interest" description="Disordered" evidence="1">
    <location>
        <begin position="376"/>
        <end position="400"/>
    </location>
</feature>
<reference evidence="3 4" key="1">
    <citation type="journal article" date="2018" name="Sci. Data">
        <title>The draft genome sequence of cork oak.</title>
        <authorList>
            <person name="Ramos A.M."/>
            <person name="Usie A."/>
            <person name="Barbosa P."/>
            <person name="Barros P.M."/>
            <person name="Capote T."/>
            <person name="Chaves I."/>
            <person name="Simoes F."/>
            <person name="Abreu I."/>
            <person name="Carrasquinho I."/>
            <person name="Faro C."/>
            <person name="Guimaraes J.B."/>
            <person name="Mendonca D."/>
            <person name="Nobrega F."/>
            <person name="Rodrigues L."/>
            <person name="Saibo N.J.M."/>
            <person name="Varela M.C."/>
            <person name="Egas C."/>
            <person name="Matos J."/>
            <person name="Miguel C.M."/>
            <person name="Oliveira M.M."/>
            <person name="Ricardo C.P."/>
            <person name="Goncalves S."/>
        </authorList>
    </citation>
    <scope>NUCLEOTIDE SEQUENCE [LARGE SCALE GENOMIC DNA]</scope>
    <source>
        <strain evidence="4">cv. HL8</strain>
    </source>
</reference>
<dbReference type="InterPro" id="IPR045040">
    <property type="entry name" value="PORR_fam"/>
</dbReference>
<feature type="compositionally biased region" description="Basic and acidic residues" evidence="1">
    <location>
        <begin position="376"/>
        <end position="385"/>
    </location>
</feature>
<dbReference type="GO" id="GO:0003723">
    <property type="term" value="F:RNA binding"/>
    <property type="evidence" value="ECO:0007669"/>
    <property type="project" value="InterPro"/>
</dbReference>
<sequence>MVIKMLLQKLNYSNHRVHAPLPLQYFIRNFSLWSMKKDPDLESALSRNRRWIVNNQIKNIILRCPNQAASVKFLQKKFKTLDLQGKALNWLKKYPCCFEVYLVGDEYYCRLTKRMMFLIEEEESVKDNQEPIFVDRLAKLLMMSLNHRLNVMKLNELKRNFGFPDDYLIRIVPKYSDMFRIVNYSGRRSSMEIELVSWNPDLAVSTIEASARKHGSQPCFSCSLPSTWVKSWERFHEFNASPYISPYLDPRGLLEGSKESEKRTVGLVHELLSLTLWKKVSIVKLGHFRREFGMPEKLNVLLLKHPGIYYVSNKYQIYTVLLREGYNGSELIDKDPLVVVKEKFGELMQEGLHEYNKRHYLVNLEKRKKDMVLGRLNKSKERNSEMSENDDQGDKLGGLFDPEERKRFEVLEGLSDDDEGGGQRGRQSSNSRSQGYPGGGNFNPNGQLYSISLQLGSTAYFLRHLEKTSWTNTTMYSTAESQCSKGHGFTQSHYTWAQQPTS</sequence>
<dbReference type="PANTHER" id="PTHR31476">
    <property type="entry name" value="PROTEIN WHAT'S THIS FACTOR 1 HOMOLOG, CHLOROPLASTIC"/>
    <property type="match status" value="1"/>
</dbReference>
<name>A0AAW0JRE2_QUESU</name>
<feature type="compositionally biased region" description="Low complexity" evidence="1">
    <location>
        <begin position="425"/>
        <end position="435"/>
    </location>
</feature>
<feature type="region of interest" description="Disordered" evidence="1">
    <location>
        <begin position="412"/>
        <end position="443"/>
    </location>
</feature>
<proteinExistence type="predicted"/>
<comment type="caution">
    <text evidence="3">The sequence shown here is derived from an EMBL/GenBank/DDBJ whole genome shotgun (WGS) entry which is preliminary data.</text>
</comment>
<feature type="domain" description="PORR" evidence="2">
    <location>
        <begin position="36"/>
        <end position="352"/>
    </location>
</feature>
<dbReference type="InterPro" id="IPR021099">
    <property type="entry name" value="PORR_domain"/>
</dbReference>
<dbReference type="Proteomes" id="UP000237347">
    <property type="component" value="Unassembled WGS sequence"/>
</dbReference>
<dbReference type="Pfam" id="PF11955">
    <property type="entry name" value="PORR"/>
    <property type="match status" value="1"/>
</dbReference>
<dbReference type="AlphaFoldDB" id="A0AAW0JRE2"/>
<evidence type="ECO:0000256" key="1">
    <source>
        <dbReference type="SAM" id="MobiDB-lite"/>
    </source>
</evidence>
<keyword evidence="4" id="KW-1185">Reference proteome</keyword>
<dbReference type="PANTHER" id="PTHR31476:SF5">
    <property type="entry name" value="UBIQUITIN CARBOXYL-TERMINAL HYDROLASE FAMILY PROTEIN"/>
    <property type="match status" value="1"/>
</dbReference>
<evidence type="ECO:0000313" key="4">
    <source>
        <dbReference type="Proteomes" id="UP000237347"/>
    </source>
</evidence>
<evidence type="ECO:0000259" key="2">
    <source>
        <dbReference type="Pfam" id="PF11955"/>
    </source>
</evidence>
<dbReference type="EMBL" id="PKMF04000478">
    <property type="protein sequence ID" value="KAK7829592.1"/>
    <property type="molecule type" value="Genomic_DNA"/>
</dbReference>
<evidence type="ECO:0000313" key="3">
    <source>
        <dbReference type="EMBL" id="KAK7829592.1"/>
    </source>
</evidence>
<accession>A0AAW0JRE2</accession>
<organism evidence="3 4">
    <name type="scientific">Quercus suber</name>
    <name type="common">Cork oak</name>
    <dbReference type="NCBI Taxonomy" id="58331"/>
    <lineage>
        <taxon>Eukaryota</taxon>
        <taxon>Viridiplantae</taxon>
        <taxon>Streptophyta</taxon>
        <taxon>Embryophyta</taxon>
        <taxon>Tracheophyta</taxon>
        <taxon>Spermatophyta</taxon>
        <taxon>Magnoliopsida</taxon>
        <taxon>eudicotyledons</taxon>
        <taxon>Gunneridae</taxon>
        <taxon>Pentapetalae</taxon>
        <taxon>rosids</taxon>
        <taxon>fabids</taxon>
        <taxon>Fagales</taxon>
        <taxon>Fagaceae</taxon>
        <taxon>Quercus</taxon>
    </lineage>
</organism>
<gene>
    <name evidence="3" type="ORF">CFP56_028978</name>
</gene>
<protein>
    <submittedName>
        <fullName evidence="3">Protein what's this factor 1 like protein</fullName>
    </submittedName>
</protein>